<dbReference type="InterPro" id="IPR043519">
    <property type="entry name" value="NT_sf"/>
</dbReference>
<reference evidence="2" key="1">
    <citation type="submission" date="2021-04" db="EMBL/GenBank/DDBJ databases">
        <title>Luteolibacter sp. 32A isolated from the skin of an Anderson's salamander (Ambystoma andersonii).</title>
        <authorList>
            <person name="Spergser J."/>
            <person name="Busse H.-J."/>
        </authorList>
    </citation>
    <scope>NUCLEOTIDE SEQUENCE</scope>
    <source>
        <strain evidence="2">32A</strain>
    </source>
</reference>
<evidence type="ECO:0000259" key="1">
    <source>
        <dbReference type="SMART" id="SM00954"/>
    </source>
</evidence>
<dbReference type="GO" id="GO:0015969">
    <property type="term" value="P:guanosine tetraphosphate metabolic process"/>
    <property type="evidence" value="ECO:0007669"/>
    <property type="project" value="InterPro"/>
</dbReference>
<dbReference type="EMBL" id="CP073100">
    <property type="protein sequence ID" value="QUE53092.1"/>
    <property type="molecule type" value="Genomic_DNA"/>
</dbReference>
<protein>
    <recommendedName>
        <fullName evidence="1">RelA/SpoT domain-containing protein</fullName>
    </recommendedName>
</protein>
<dbReference type="InterPro" id="IPR007685">
    <property type="entry name" value="RelA_SpoT"/>
</dbReference>
<dbReference type="AlphaFoldDB" id="A0A975J2Z1"/>
<keyword evidence="3" id="KW-1185">Reference proteome</keyword>
<dbReference type="CDD" id="cd05399">
    <property type="entry name" value="NT_Rel-Spo_like"/>
    <property type="match status" value="1"/>
</dbReference>
<dbReference type="PANTHER" id="PTHR41773:SF1">
    <property type="entry name" value="RELA_SPOT DOMAIN-CONTAINING PROTEIN"/>
    <property type="match status" value="1"/>
</dbReference>
<dbReference type="Pfam" id="PF04607">
    <property type="entry name" value="RelA_SpoT"/>
    <property type="match status" value="1"/>
</dbReference>
<dbReference type="KEGG" id="lamb:KBB96_09390"/>
<sequence length="373" mass="42148">MNDGDVAGHIKAFEKKRPVMAAFCDSLRGLIRQLLETSGVEFVTIEGRVKTVESFTEKIQRQGKDYHDPLSDLTDLVGLRIITYQLSAIDRISEIIRENFLIDEANSVDKGKLLDTDQFGYQSVHFIAELNTDRKSLPEYRAFGGIKCEIQVRTALQHAWAAINHKLLYKAEIEVPKDLRRHFNRISALLETADADFEVLTEKIVEKTREYREKVKASDYDLPLDRDSLAIYLNKDPKAASILQKVEVSKLSFLSKTVFGIQLGWMSAEYDLLLKCFTALGDSTIREVDHRFEKTAAIADKALPSLAKRINDPNSITRLHFATTTHALFILIVLTLTRDEISRLTQVFAGSWRMSQAVAAVYEELHPGGSSKA</sequence>
<dbReference type="PANTHER" id="PTHR41773">
    <property type="entry name" value="GTP PYROPHOSPHATASE-RELATED"/>
    <property type="match status" value="1"/>
</dbReference>
<name>A0A975J2Z1_9BACT</name>
<dbReference type="Gene3D" id="3.30.460.10">
    <property type="entry name" value="Beta Polymerase, domain 2"/>
    <property type="match status" value="1"/>
</dbReference>
<dbReference type="RefSeq" id="WP_211634436.1">
    <property type="nucleotide sequence ID" value="NZ_CP073100.1"/>
</dbReference>
<dbReference type="Gene3D" id="1.10.287.860">
    <property type="entry name" value="Nucleotidyltransferase"/>
    <property type="match status" value="1"/>
</dbReference>
<dbReference type="SMART" id="SM00954">
    <property type="entry name" value="RelA_SpoT"/>
    <property type="match status" value="1"/>
</dbReference>
<dbReference type="Proteomes" id="UP000676169">
    <property type="component" value="Chromosome"/>
</dbReference>
<feature type="domain" description="RelA/SpoT" evidence="1">
    <location>
        <begin position="47"/>
        <end position="175"/>
    </location>
</feature>
<dbReference type="SUPFAM" id="SSF81301">
    <property type="entry name" value="Nucleotidyltransferase"/>
    <property type="match status" value="1"/>
</dbReference>
<evidence type="ECO:0000313" key="2">
    <source>
        <dbReference type="EMBL" id="QUE53092.1"/>
    </source>
</evidence>
<evidence type="ECO:0000313" key="3">
    <source>
        <dbReference type="Proteomes" id="UP000676169"/>
    </source>
</evidence>
<accession>A0A975J2Z1</accession>
<gene>
    <name evidence="2" type="ORF">KBB96_09390</name>
</gene>
<organism evidence="2 3">
    <name type="scientific">Luteolibacter ambystomatis</name>
    <dbReference type="NCBI Taxonomy" id="2824561"/>
    <lineage>
        <taxon>Bacteria</taxon>
        <taxon>Pseudomonadati</taxon>
        <taxon>Verrucomicrobiota</taxon>
        <taxon>Verrucomicrobiia</taxon>
        <taxon>Verrucomicrobiales</taxon>
        <taxon>Verrucomicrobiaceae</taxon>
        <taxon>Luteolibacter</taxon>
    </lineage>
</organism>
<proteinExistence type="predicted"/>